<reference evidence="2" key="1">
    <citation type="submission" date="2013-06" db="EMBL/GenBank/DDBJ databases">
        <authorList>
            <person name="Zhao Q."/>
        </authorList>
    </citation>
    <scope>NUCLEOTIDE SEQUENCE</scope>
    <source>
        <strain evidence="2">cv. W1943</strain>
    </source>
</reference>
<reference evidence="1" key="2">
    <citation type="submission" date="2015-06" db="UniProtKB">
        <authorList>
            <consortium name="EnsemblPlants"/>
        </authorList>
    </citation>
    <scope>IDENTIFICATION</scope>
</reference>
<proteinExistence type="predicted"/>
<accession>A0A0E0P7M9</accession>
<dbReference type="Proteomes" id="UP000008022">
    <property type="component" value="Unassembled WGS sequence"/>
</dbReference>
<protein>
    <submittedName>
        <fullName evidence="1">Uncharacterized protein</fullName>
    </submittedName>
</protein>
<dbReference type="Gramene" id="ORUFI04G09550.1">
    <property type="protein sequence ID" value="ORUFI04G09550.1"/>
    <property type="gene ID" value="ORUFI04G09550"/>
</dbReference>
<evidence type="ECO:0000313" key="1">
    <source>
        <dbReference type="EnsemblPlants" id="ORUFI04G09550.1"/>
    </source>
</evidence>
<keyword evidence="2" id="KW-1185">Reference proteome</keyword>
<dbReference type="EnsemblPlants" id="ORUFI04G09550.1">
    <property type="protein sequence ID" value="ORUFI04G09550.1"/>
    <property type="gene ID" value="ORUFI04G09550"/>
</dbReference>
<name>A0A0E0P7M9_ORYRU</name>
<organism evidence="1 2">
    <name type="scientific">Oryza rufipogon</name>
    <name type="common">Brownbeard rice</name>
    <name type="synonym">Asian wild rice</name>
    <dbReference type="NCBI Taxonomy" id="4529"/>
    <lineage>
        <taxon>Eukaryota</taxon>
        <taxon>Viridiplantae</taxon>
        <taxon>Streptophyta</taxon>
        <taxon>Embryophyta</taxon>
        <taxon>Tracheophyta</taxon>
        <taxon>Spermatophyta</taxon>
        <taxon>Magnoliopsida</taxon>
        <taxon>Liliopsida</taxon>
        <taxon>Poales</taxon>
        <taxon>Poaceae</taxon>
        <taxon>BOP clade</taxon>
        <taxon>Oryzoideae</taxon>
        <taxon>Oryzeae</taxon>
        <taxon>Oryzinae</taxon>
        <taxon>Oryza</taxon>
    </lineage>
</organism>
<dbReference type="AlphaFoldDB" id="A0A0E0P7M9"/>
<sequence length="116" mass="12574">MPTMLPNPVETAPGQWRGVVVEMELEAVATCGEAKSSSELTKVDLSRAGDSVSFSCPSPPSTSGSLTALKHLTTFLNPLSSAGDGRSWRRHISKGARGNWQWRLLLDYRADRAGHH</sequence>
<dbReference type="HOGENOM" id="CLU_2100926_0_0_1"/>
<evidence type="ECO:0000313" key="2">
    <source>
        <dbReference type="Proteomes" id="UP000008022"/>
    </source>
</evidence>